<reference evidence="2" key="1">
    <citation type="journal article" date="2014" name="Front. Microbiol.">
        <title>High frequency of phylogenetically diverse reductive dehalogenase-homologous genes in deep subseafloor sedimentary metagenomes.</title>
        <authorList>
            <person name="Kawai M."/>
            <person name="Futagami T."/>
            <person name="Toyoda A."/>
            <person name="Takaki Y."/>
            <person name="Nishi S."/>
            <person name="Hori S."/>
            <person name="Arai W."/>
            <person name="Tsubouchi T."/>
            <person name="Morono Y."/>
            <person name="Uchiyama I."/>
            <person name="Ito T."/>
            <person name="Fujiyama A."/>
            <person name="Inagaki F."/>
            <person name="Takami H."/>
        </authorList>
    </citation>
    <scope>NUCLEOTIDE SEQUENCE</scope>
    <source>
        <strain evidence="2">Expedition CK06-06</strain>
    </source>
</reference>
<evidence type="ECO:0000256" key="1">
    <source>
        <dbReference type="SAM" id="Phobius"/>
    </source>
</evidence>
<organism evidence="2">
    <name type="scientific">marine sediment metagenome</name>
    <dbReference type="NCBI Taxonomy" id="412755"/>
    <lineage>
        <taxon>unclassified sequences</taxon>
        <taxon>metagenomes</taxon>
        <taxon>ecological metagenomes</taxon>
    </lineage>
</organism>
<feature type="non-terminal residue" evidence="2">
    <location>
        <position position="114"/>
    </location>
</feature>
<comment type="caution">
    <text evidence="2">The sequence shown here is derived from an EMBL/GenBank/DDBJ whole genome shotgun (WGS) entry which is preliminary data.</text>
</comment>
<dbReference type="EMBL" id="BART01019634">
    <property type="protein sequence ID" value="GAG94320.1"/>
    <property type="molecule type" value="Genomic_DNA"/>
</dbReference>
<keyword evidence="1" id="KW-0812">Transmembrane</keyword>
<dbReference type="AlphaFoldDB" id="X1BH28"/>
<keyword evidence="1" id="KW-1133">Transmembrane helix</keyword>
<keyword evidence="1" id="KW-0472">Membrane</keyword>
<gene>
    <name evidence="2" type="ORF">S01H4_36688</name>
</gene>
<feature type="transmembrane region" description="Helical" evidence="1">
    <location>
        <begin position="19"/>
        <end position="41"/>
    </location>
</feature>
<feature type="transmembrane region" description="Helical" evidence="1">
    <location>
        <begin position="95"/>
        <end position="113"/>
    </location>
</feature>
<sequence>MCQVIWDAFKKGRISLRPLIPLIIIGIIGLGVGAITLLPAVEFADFSQRVRFTPETVLRTRFPWEHLVTLIAPDFYGNPANQGGYWGHLPNYAELAIYFGAVSLLLALTAPFVA</sequence>
<protein>
    <submittedName>
        <fullName evidence="2">Uncharacterized protein</fullName>
    </submittedName>
</protein>
<accession>X1BH28</accession>
<name>X1BH28_9ZZZZ</name>
<evidence type="ECO:0000313" key="2">
    <source>
        <dbReference type="EMBL" id="GAG94320.1"/>
    </source>
</evidence>
<proteinExistence type="predicted"/>